<evidence type="ECO:0000313" key="1">
    <source>
        <dbReference type="EMBL" id="KAJ7320754.1"/>
    </source>
</evidence>
<gene>
    <name evidence="1" type="ORF">DFH08DRAFT_917314</name>
</gene>
<evidence type="ECO:0000313" key="2">
    <source>
        <dbReference type="Proteomes" id="UP001218218"/>
    </source>
</evidence>
<name>A0AAD7EFH6_9AGAR</name>
<protein>
    <submittedName>
        <fullName evidence="1">Uncharacterized protein</fullName>
    </submittedName>
</protein>
<dbReference type="Proteomes" id="UP001218218">
    <property type="component" value="Unassembled WGS sequence"/>
</dbReference>
<keyword evidence="2" id="KW-1185">Reference proteome</keyword>
<organism evidence="1 2">
    <name type="scientific">Mycena albidolilacea</name>
    <dbReference type="NCBI Taxonomy" id="1033008"/>
    <lineage>
        <taxon>Eukaryota</taxon>
        <taxon>Fungi</taxon>
        <taxon>Dikarya</taxon>
        <taxon>Basidiomycota</taxon>
        <taxon>Agaricomycotina</taxon>
        <taxon>Agaricomycetes</taxon>
        <taxon>Agaricomycetidae</taxon>
        <taxon>Agaricales</taxon>
        <taxon>Marasmiineae</taxon>
        <taxon>Mycenaceae</taxon>
        <taxon>Mycena</taxon>
    </lineage>
</organism>
<reference evidence="1" key="1">
    <citation type="submission" date="2023-03" db="EMBL/GenBank/DDBJ databases">
        <title>Massive genome expansion in bonnet fungi (Mycena s.s.) driven by repeated elements and novel gene families across ecological guilds.</title>
        <authorList>
            <consortium name="Lawrence Berkeley National Laboratory"/>
            <person name="Harder C.B."/>
            <person name="Miyauchi S."/>
            <person name="Viragh M."/>
            <person name="Kuo A."/>
            <person name="Thoen E."/>
            <person name="Andreopoulos B."/>
            <person name="Lu D."/>
            <person name="Skrede I."/>
            <person name="Drula E."/>
            <person name="Henrissat B."/>
            <person name="Morin E."/>
            <person name="Kohler A."/>
            <person name="Barry K."/>
            <person name="LaButti K."/>
            <person name="Morin E."/>
            <person name="Salamov A."/>
            <person name="Lipzen A."/>
            <person name="Mereny Z."/>
            <person name="Hegedus B."/>
            <person name="Baldrian P."/>
            <person name="Stursova M."/>
            <person name="Weitz H."/>
            <person name="Taylor A."/>
            <person name="Grigoriev I.V."/>
            <person name="Nagy L.G."/>
            <person name="Martin F."/>
            <person name="Kauserud H."/>
        </authorList>
    </citation>
    <scope>NUCLEOTIDE SEQUENCE</scope>
    <source>
        <strain evidence="1">CBHHK002</strain>
    </source>
</reference>
<dbReference type="EMBL" id="JARIHO010000053">
    <property type="protein sequence ID" value="KAJ7320754.1"/>
    <property type="molecule type" value="Genomic_DNA"/>
</dbReference>
<dbReference type="AlphaFoldDB" id="A0AAD7EFH6"/>
<comment type="caution">
    <text evidence="1">The sequence shown here is derived from an EMBL/GenBank/DDBJ whole genome shotgun (WGS) entry which is preliminary data.</text>
</comment>
<proteinExistence type="predicted"/>
<accession>A0AAD7EFH6</accession>
<sequence>MGKKNKSKGKKRVAKEPNSQLGSLFMRRLPPEIRLEIYSHYFFSTRLAWGERALGRIDRQRIGSAPNSLALLLLFSFESAEAMLDKLANIPTSTLALIRHVRVSGDPLMISWEDDDVFYRTSQTLKLLPVDRFTVLASRTPEVRSQTLDMLIRQCTGWKELVYLSHDSRFLGYQDSWWSFAGASDEDRYLRVPQPAGWQRVLEERDDANTGTSVTIYRATSPRACSVLLQPDTRAAFAQTLPAGKTLKTFGKEADAALMAQGEREKEVLVVVRRGCGADYAEKEGSPYLEEPAVVDAYTHVDEY</sequence>